<organism evidence="9 10">
    <name type="scientific">Thalassoglobus neptunius</name>
    <dbReference type="NCBI Taxonomy" id="1938619"/>
    <lineage>
        <taxon>Bacteria</taxon>
        <taxon>Pseudomonadati</taxon>
        <taxon>Planctomycetota</taxon>
        <taxon>Planctomycetia</taxon>
        <taxon>Planctomycetales</taxon>
        <taxon>Planctomycetaceae</taxon>
        <taxon>Thalassoglobus</taxon>
    </lineage>
</organism>
<keyword evidence="10" id="KW-1185">Reference proteome</keyword>
<dbReference type="AlphaFoldDB" id="A0A5C5WPX7"/>
<feature type="transmembrane region" description="Helical" evidence="8">
    <location>
        <begin position="375"/>
        <end position="395"/>
    </location>
</feature>
<dbReference type="GO" id="GO:0005886">
    <property type="term" value="C:plasma membrane"/>
    <property type="evidence" value="ECO:0007669"/>
    <property type="project" value="UniProtKB-SubCell"/>
</dbReference>
<evidence type="ECO:0000256" key="8">
    <source>
        <dbReference type="SAM" id="Phobius"/>
    </source>
</evidence>
<evidence type="ECO:0000313" key="10">
    <source>
        <dbReference type="Proteomes" id="UP000317243"/>
    </source>
</evidence>
<comment type="caution">
    <text evidence="9">The sequence shown here is derived from an EMBL/GenBank/DDBJ whole genome shotgun (WGS) entry which is preliminary data.</text>
</comment>
<keyword evidence="4" id="KW-0808">Transferase</keyword>
<evidence type="ECO:0008006" key="11">
    <source>
        <dbReference type="Google" id="ProtNLM"/>
    </source>
</evidence>
<feature type="transmembrane region" description="Helical" evidence="8">
    <location>
        <begin position="109"/>
        <end position="129"/>
    </location>
</feature>
<dbReference type="PANTHER" id="PTHR33908">
    <property type="entry name" value="MANNOSYLTRANSFERASE YKCB-RELATED"/>
    <property type="match status" value="1"/>
</dbReference>
<sequence length="446" mass="49065">MRPLLSRSSFWLIACLILCFIVRVGVVVLRSSELSDDPDSYIQLAEGLAAGRGFSTPGTEQSTAFRPPFYPVLITPFEYFGGGWGRGLLNVFCAVGGVYCIWRASQNLNLNPFSGIIACLIFGLDPLLVRYTSLSMTESITAFLAAGLIARLTNRNAASPAANSLTGLLFGVTVLTRPTFWAFGGLIALWMITTEAKARLANSHSREMRPLLFGGLGILLIVSPWVLRNWGAFGRPVLMTTHGGYTVLLGNNDAFYDEVVNQPLGTVWDGQHGPGQAVWAHSVNQEMDRLGLRSEIERDRWMSLKAQETIRRRPTEFIKSCGIRFLRFWNLGPMAPAAEGIPSALMRTIQIYYAMLWTLMAIGIVRLLRSGSQAWIAWGPVFCLVIAFTCVHLIYWSNARMRAPVVPAIALLAAAGVANSKLLRSSKTDRSQIDSDSCKSSHSQLI</sequence>
<evidence type="ECO:0000256" key="3">
    <source>
        <dbReference type="ARBA" id="ARBA00022676"/>
    </source>
</evidence>
<dbReference type="GO" id="GO:0016763">
    <property type="term" value="F:pentosyltransferase activity"/>
    <property type="evidence" value="ECO:0007669"/>
    <property type="project" value="TreeGrafter"/>
</dbReference>
<evidence type="ECO:0000256" key="5">
    <source>
        <dbReference type="ARBA" id="ARBA00022692"/>
    </source>
</evidence>
<keyword evidence="7 8" id="KW-0472">Membrane</keyword>
<dbReference type="InterPro" id="IPR050297">
    <property type="entry name" value="LipidA_mod_glycosyltrf_83"/>
</dbReference>
<evidence type="ECO:0000256" key="6">
    <source>
        <dbReference type="ARBA" id="ARBA00022989"/>
    </source>
</evidence>
<feature type="transmembrane region" description="Helical" evidence="8">
    <location>
        <begin position="168"/>
        <end position="190"/>
    </location>
</feature>
<evidence type="ECO:0000256" key="7">
    <source>
        <dbReference type="ARBA" id="ARBA00023136"/>
    </source>
</evidence>
<dbReference type="GO" id="GO:0009103">
    <property type="term" value="P:lipopolysaccharide biosynthetic process"/>
    <property type="evidence" value="ECO:0007669"/>
    <property type="project" value="UniProtKB-ARBA"/>
</dbReference>
<feature type="transmembrane region" description="Helical" evidence="8">
    <location>
        <begin position="401"/>
        <end position="420"/>
    </location>
</feature>
<comment type="subcellular location">
    <subcellularLocation>
        <location evidence="1">Cell membrane</location>
        <topology evidence="1">Multi-pass membrane protein</topology>
    </subcellularLocation>
</comment>
<dbReference type="Proteomes" id="UP000317243">
    <property type="component" value="Unassembled WGS sequence"/>
</dbReference>
<evidence type="ECO:0000256" key="1">
    <source>
        <dbReference type="ARBA" id="ARBA00004651"/>
    </source>
</evidence>
<protein>
    <recommendedName>
        <fullName evidence="11">Glycosyltransferase RgtA/B/C/D-like domain-containing protein</fullName>
    </recommendedName>
</protein>
<keyword evidence="6 8" id="KW-1133">Transmembrane helix</keyword>
<gene>
    <name evidence="9" type="ORF">KOR42_31800</name>
</gene>
<dbReference type="EMBL" id="SIHI01000008">
    <property type="protein sequence ID" value="TWT52083.1"/>
    <property type="molecule type" value="Genomic_DNA"/>
</dbReference>
<keyword evidence="3" id="KW-0328">Glycosyltransferase</keyword>
<evidence type="ECO:0000256" key="4">
    <source>
        <dbReference type="ARBA" id="ARBA00022679"/>
    </source>
</evidence>
<name>A0A5C5WPX7_9PLAN</name>
<evidence type="ECO:0000256" key="2">
    <source>
        <dbReference type="ARBA" id="ARBA00022475"/>
    </source>
</evidence>
<evidence type="ECO:0000313" key="9">
    <source>
        <dbReference type="EMBL" id="TWT52083.1"/>
    </source>
</evidence>
<reference evidence="9 10" key="1">
    <citation type="submission" date="2019-02" db="EMBL/GenBank/DDBJ databases">
        <title>Deep-cultivation of Planctomycetes and their phenomic and genomic characterization uncovers novel biology.</title>
        <authorList>
            <person name="Wiegand S."/>
            <person name="Jogler M."/>
            <person name="Boedeker C."/>
            <person name="Pinto D."/>
            <person name="Vollmers J."/>
            <person name="Rivas-Marin E."/>
            <person name="Kohn T."/>
            <person name="Peeters S.H."/>
            <person name="Heuer A."/>
            <person name="Rast P."/>
            <person name="Oberbeckmann S."/>
            <person name="Bunk B."/>
            <person name="Jeske O."/>
            <person name="Meyerdierks A."/>
            <person name="Storesund J.E."/>
            <person name="Kallscheuer N."/>
            <person name="Luecker S."/>
            <person name="Lage O.M."/>
            <person name="Pohl T."/>
            <person name="Merkel B.J."/>
            <person name="Hornburger P."/>
            <person name="Mueller R.-W."/>
            <person name="Bruemmer F."/>
            <person name="Labrenz M."/>
            <person name="Spormann A.M."/>
            <person name="Op Den Camp H."/>
            <person name="Overmann J."/>
            <person name="Amann R."/>
            <person name="Jetten M.S.M."/>
            <person name="Mascher T."/>
            <person name="Medema M.H."/>
            <person name="Devos D.P."/>
            <person name="Kaster A.-K."/>
            <person name="Ovreas L."/>
            <person name="Rohde M."/>
            <person name="Galperin M.Y."/>
            <person name="Jogler C."/>
        </authorList>
    </citation>
    <scope>NUCLEOTIDE SEQUENCE [LARGE SCALE GENOMIC DNA]</scope>
    <source>
        <strain evidence="9 10">KOR42</strain>
    </source>
</reference>
<keyword evidence="2" id="KW-1003">Cell membrane</keyword>
<feature type="transmembrane region" description="Helical" evidence="8">
    <location>
        <begin position="9"/>
        <end position="29"/>
    </location>
</feature>
<feature type="transmembrane region" description="Helical" evidence="8">
    <location>
        <begin position="211"/>
        <end position="227"/>
    </location>
</feature>
<keyword evidence="5 8" id="KW-0812">Transmembrane</keyword>
<proteinExistence type="predicted"/>
<feature type="transmembrane region" description="Helical" evidence="8">
    <location>
        <begin position="83"/>
        <end position="102"/>
    </location>
</feature>
<accession>A0A5C5WPX7</accession>
<feature type="transmembrane region" description="Helical" evidence="8">
    <location>
        <begin position="351"/>
        <end position="368"/>
    </location>
</feature>
<dbReference type="PANTHER" id="PTHR33908:SF11">
    <property type="entry name" value="MEMBRANE PROTEIN"/>
    <property type="match status" value="1"/>
</dbReference>